<dbReference type="Proteomes" id="UP000216446">
    <property type="component" value="Unassembled WGS sequence"/>
</dbReference>
<dbReference type="OrthoDB" id="9802805at2"/>
<proteinExistence type="predicted"/>
<evidence type="ECO:0000313" key="8">
    <source>
        <dbReference type="EMBL" id="OZC03476.1"/>
    </source>
</evidence>
<dbReference type="GO" id="GO:0046872">
    <property type="term" value="F:metal ion binding"/>
    <property type="evidence" value="ECO:0007669"/>
    <property type="project" value="UniProtKB-KW"/>
</dbReference>
<comment type="cofactor">
    <cofactor evidence="1">
        <name>Mn(2+)</name>
        <dbReference type="ChEBI" id="CHEBI:29035"/>
    </cofactor>
</comment>
<keyword evidence="9" id="KW-1185">Reference proteome</keyword>
<comment type="cofactor">
    <cofactor evidence="2">
        <name>Mg(2+)</name>
        <dbReference type="ChEBI" id="CHEBI:18420"/>
    </cofactor>
</comment>
<dbReference type="RefSeq" id="WP_094548878.1">
    <property type="nucleotide sequence ID" value="NZ_MQWB01000001.1"/>
</dbReference>
<name>A0A259U0K2_9BACT</name>
<keyword evidence="3" id="KW-0479">Metal-binding</keyword>
<evidence type="ECO:0000256" key="3">
    <source>
        <dbReference type="ARBA" id="ARBA00022723"/>
    </source>
</evidence>
<dbReference type="PANTHER" id="PTHR12992">
    <property type="entry name" value="NUDIX HYDROLASE"/>
    <property type="match status" value="1"/>
</dbReference>
<evidence type="ECO:0000256" key="5">
    <source>
        <dbReference type="ARBA" id="ARBA00022842"/>
    </source>
</evidence>
<evidence type="ECO:0000256" key="2">
    <source>
        <dbReference type="ARBA" id="ARBA00001946"/>
    </source>
</evidence>
<accession>A0A259U0K2</accession>
<reference evidence="8 9" key="1">
    <citation type="submission" date="2016-11" db="EMBL/GenBank/DDBJ databases">
        <title>Study of marine rhodopsin-containing bacteria.</title>
        <authorList>
            <person name="Yoshizawa S."/>
            <person name="Kumagai Y."/>
            <person name="Kogure K."/>
        </authorList>
    </citation>
    <scope>NUCLEOTIDE SEQUENCE [LARGE SCALE GENOMIC DNA]</scope>
    <source>
        <strain evidence="8 9">SG-29</strain>
    </source>
</reference>
<dbReference type="GO" id="GO:0010945">
    <property type="term" value="F:coenzyme A diphosphatase activity"/>
    <property type="evidence" value="ECO:0007669"/>
    <property type="project" value="InterPro"/>
</dbReference>
<evidence type="ECO:0000256" key="1">
    <source>
        <dbReference type="ARBA" id="ARBA00001936"/>
    </source>
</evidence>
<dbReference type="Gene3D" id="3.90.79.10">
    <property type="entry name" value="Nucleoside Triphosphate Pyrophosphohydrolase"/>
    <property type="match status" value="1"/>
</dbReference>
<keyword evidence="4" id="KW-0378">Hydrolase</keyword>
<dbReference type="InterPro" id="IPR000086">
    <property type="entry name" value="NUDIX_hydrolase_dom"/>
</dbReference>
<dbReference type="CDD" id="cd03426">
    <property type="entry name" value="NUDIX_CoAse_Nudt7"/>
    <property type="match status" value="1"/>
</dbReference>
<dbReference type="Pfam" id="PF00293">
    <property type="entry name" value="NUDIX"/>
    <property type="match status" value="1"/>
</dbReference>
<dbReference type="InterPro" id="IPR045121">
    <property type="entry name" value="CoAse"/>
</dbReference>
<evidence type="ECO:0000256" key="4">
    <source>
        <dbReference type="ARBA" id="ARBA00022801"/>
    </source>
</evidence>
<dbReference type="InParanoid" id="A0A259U0K2"/>
<dbReference type="SUPFAM" id="SSF55811">
    <property type="entry name" value="Nudix"/>
    <property type="match status" value="1"/>
</dbReference>
<evidence type="ECO:0000259" key="7">
    <source>
        <dbReference type="PROSITE" id="PS51462"/>
    </source>
</evidence>
<dbReference type="InterPro" id="IPR015797">
    <property type="entry name" value="NUDIX_hydrolase-like_dom_sf"/>
</dbReference>
<dbReference type="PANTHER" id="PTHR12992:SF11">
    <property type="entry name" value="MITOCHONDRIAL COENZYME A DIPHOSPHATASE NUDT8"/>
    <property type="match status" value="1"/>
</dbReference>
<feature type="domain" description="Nudix hydrolase" evidence="7">
    <location>
        <begin position="47"/>
        <end position="187"/>
    </location>
</feature>
<dbReference type="AlphaFoldDB" id="A0A259U0K2"/>
<dbReference type="PROSITE" id="PS00893">
    <property type="entry name" value="NUDIX_BOX"/>
    <property type="match status" value="1"/>
</dbReference>
<dbReference type="FunCoup" id="A0A259U0K2">
    <property type="interactions" value="188"/>
</dbReference>
<evidence type="ECO:0000313" key="9">
    <source>
        <dbReference type="Proteomes" id="UP000216446"/>
    </source>
</evidence>
<keyword evidence="5" id="KW-0460">Magnesium</keyword>
<dbReference type="InterPro" id="IPR020084">
    <property type="entry name" value="NUDIX_hydrolase_CS"/>
</dbReference>
<gene>
    <name evidence="8" type="ORF">BSZ36_11075</name>
</gene>
<dbReference type="EMBL" id="MQWB01000001">
    <property type="protein sequence ID" value="OZC03476.1"/>
    <property type="molecule type" value="Genomic_DNA"/>
</dbReference>
<sequence>MILLDALLDPLRQRLAEPLPGFDAHATMAPFGRGDRPGMLSVDGKNARRAATLILLYPQDAASGAEGEATFVLTVRQPTLRAHSGQVSLPGGSLDGDETPKAAALREGWEEVGVPPEAPDVLGALSPLYIPPSGFAVWPIVASLDHRPAFVPQEAEVAALVDVPLAALLGDEAKQVTVRPAKLPGLEGQEFEVPFYALADLEVWGATAMMLAEFEVAVRDALRLA</sequence>
<comment type="caution">
    <text evidence="8">The sequence shown here is derived from an EMBL/GenBank/DDBJ whole genome shotgun (WGS) entry which is preliminary data.</text>
</comment>
<keyword evidence="6" id="KW-0464">Manganese</keyword>
<organism evidence="8 9">
    <name type="scientific">Rubricoccus marinus</name>
    <dbReference type="NCBI Taxonomy" id="716817"/>
    <lineage>
        <taxon>Bacteria</taxon>
        <taxon>Pseudomonadati</taxon>
        <taxon>Rhodothermota</taxon>
        <taxon>Rhodothermia</taxon>
        <taxon>Rhodothermales</taxon>
        <taxon>Rubricoccaceae</taxon>
        <taxon>Rubricoccus</taxon>
    </lineage>
</organism>
<dbReference type="PROSITE" id="PS51462">
    <property type="entry name" value="NUDIX"/>
    <property type="match status" value="1"/>
</dbReference>
<protein>
    <recommendedName>
        <fullName evidence="7">Nudix hydrolase domain-containing protein</fullName>
    </recommendedName>
</protein>
<evidence type="ECO:0000256" key="6">
    <source>
        <dbReference type="ARBA" id="ARBA00023211"/>
    </source>
</evidence>